<evidence type="ECO:0000313" key="2">
    <source>
        <dbReference type="Proteomes" id="UP000067399"/>
    </source>
</evidence>
<dbReference type="EMBL" id="AP013042">
    <property type="protein sequence ID" value="BAS67058.1"/>
    <property type="molecule type" value="Genomic_DNA"/>
</dbReference>
<name>A0A0P0UQ27_9GAMM</name>
<evidence type="ECO:0000313" key="1">
    <source>
        <dbReference type="EMBL" id="BAS67058.1"/>
    </source>
</evidence>
<evidence type="ECO:0008006" key="3">
    <source>
        <dbReference type="Google" id="ProtNLM"/>
    </source>
</evidence>
<dbReference type="InterPro" id="IPR021246">
    <property type="entry name" value="DUF2797"/>
</dbReference>
<dbReference type="KEGG" id="ebh:BSEPE_0028"/>
<dbReference type="Proteomes" id="UP000067399">
    <property type="component" value="Chromosome"/>
</dbReference>
<reference evidence="1 2" key="1">
    <citation type="journal article" date="2000" name="Mar. Ecol. Prog. Ser.">
        <title>Phylogenetic characterization of endosymbionts in three hydrothermal vent mussels: influence on host distributions.</title>
        <authorList>
            <person name="Fujiwara Y."/>
            <person name="Takai K."/>
            <person name="Uematsu K."/>
            <person name="Tsuchida S."/>
            <person name="Hunt J.C."/>
            <person name="Hashimoto J."/>
        </authorList>
    </citation>
    <scope>NUCLEOTIDE SEQUENCE [LARGE SCALE GENOMIC DNA]</scope>
    <source>
        <strain evidence="1 2">Myojin Knoll</strain>
    </source>
</reference>
<sequence length="269" mass="30090">MQHSGQIQKMQVSLDEGKAIYQLPIGNDLVAMNALIGQEISLHFDGEIHCSNCGSRTKKSYSQGFCFPCCRDLARCDLCIVKPETCHHHLGTCREPIWGLDNCFAPHIVYLANSSGVKVGITRQSNMPSRWIDQGAVQALPIVQVDTRLKSGQIEAALKDYVADKTNWRKMLKNEVEITDLVAKRDELLGKIPNLIAELEAKVLQSEVLTIDYPVVKYPEKINSLNFDKTPEITGILQGIKGQYLLLDTGVLNIRKFGSYHITMNYIGE</sequence>
<gene>
    <name evidence="1" type="ORF">BSEPE_0028</name>
</gene>
<accession>A0A0P0UQ27</accession>
<protein>
    <recommendedName>
        <fullName evidence="3">DUF2797 domain-containing protein</fullName>
    </recommendedName>
</protein>
<proteinExistence type="predicted"/>
<dbReference type="STRING" id="1303921.BSEPE_0028"/>
<dbReference type="OrthoDB" id="9775734at2"/>
<keyword evidence="2" id="KW-1185">Reference proteome</keyword>
<reference evidence="1 2" key="2">
    <citation type="journal article" date="2016" name="ISME J.">
        <title>Heterogeneous composition of key metabolic gene clusters in a vent mussel symbiont population.</title>
        <authorList>
            <person name="Ikuta T."/>
            <person name="Takaki Y."/>
            <person name="Nagai Y."/>
            <person name="Shimamura S."/>
            <person name="Tsuda M."/>
            <person name="Kawagucci S."/>
            <person name="Aoki Y."/>
            <person name="Inoue K."/>
            <person name="Teruya M."/>
            <person name="Satou K."/>
            <person name="Teruya K."/>
            <person name="Shimoji M."/>
            <person name="Tamotsu H."/>
            <person name="Hirano T."/>
            <person name="Maruyama T."/>
            <person name="Yoshida T."/>
        </authorList>
    </citation>
    <scope>NUCLEOTIDE SEQUENCE [LARGE SCALE GENOMIC DNA]</scope>
    <source>
        <strain evidence="1 2">Myojin Knoll</strain>
    </source>
</reference>
<dbReference type="Pfam" id="PF10977">
    <property type="entry name" value="DUF2797"/>
    <property type="match status" value="1"/>
</dbReference>
<dbReference type="AlphaFoldDB" id="A0A0P0UQ27"/>
<dbReference type="RefSeq" id="WP_066042293.1">
    <property type="nucleotide sequence ID" value="NZ_AP013042.1"/>
</dbReference>
<organism evidence="1 2">
    <name type="scientific">endosymbiont of Bathymodiolus septemdierum str. Myojin knoll</name>
    <dbReference type="NCBI Taxonomy" id="1303921"/>
    <lineage>
        <taxon>Bacteria</taxon>
        <taxon>Pseudomonadati</taxon>
        <taxon>Pseudomonadota</taxon>
        <taxon>Gammaproteobacteria</taxon>
        <taxon>sulfur-oxidizing symbionts</taxon>
    </lineage>
</organism>